<dbReference type="Pfam" id="PF21137">
    <property type="entry name" value="ANM3_C2H2_Zf"/>
    <property type="match status" value="1"/>
</dbReference>
<evidence type="ECO:0000256" key="11">
    <source>
        <dbReference type="ARBA" id="ARBA00049303"/>
    </source>
</evidence>
<accession>A0AAN9WWN3</accession>
<organism evidence="15 16">
    <name type="scientific">Gryllus longicercus</name>
    <dbReference type="NCBI Taxonomy" id="2509291"/>
    <lineage>
        <taxon>Eukaryota</taxon>
        <taxon>Metazoa</taxon>
        <taxon>Ecdysozoa</taxon>
        <taxon>Arthropoda</taxon>
        <taxon>Hexapoda</taxon>
        <taxon>Insecta</taxon>
        <taxon>Pterygota</taxon>
        <taxon>Neoptera</taxon>
        <taxon>Polyneoptera</taxon>
        <taxon>Orthoptera</taxon>
        <taxon>Ensifera</taxon>
        <taxon>Gryllidea</taxon>
        <taxon>Grylloidea</taxon>
        <taxon>Gryllidae</taxon>
        <taxon>Gryllinae</taxon>
        <taxon>Gryllus</taxon>
    </lineage>
</organism>
<evidence type="ECO:0000256" key="5">
    <source>
        <dbReference type="ARBA" id="ARBA00022679"/>
    </source>
</evidence>
<dbReference type="InterPro" id="IPR055135">
    <property type="entry name" value="PRMT_dom"/>
</dbReference>
<name>A0AAN9WWN3_9ORTH</name>
<dbReference type="PANTHER" id="PTHR11006">
    <property type="entry name" value="PROTEIN ARGININE N-METHYLTRANSFERASE"/>
    <property type="match status" value="1"/>
</dbReference>
<reference evidence="15 16" key="1">
    <citation type="submission" date="2024-03" db="EMBL/GenBank/DDBJ databases">
        <title>The genome assembly and annotation of the cricket Gryllus longicercus Weissman &amp; Gray.</title>
        <authorList>
            <person name="Szrajer S."/>
            <person name="Gray D."/>
            <person name="Ylla G."/>
        </authorList>
    </citation>
    <scope>NUCLEOTIDE SEQUENCE [LARGE SCALE GENOMIC DNA]</scope>
    <source>
        <strain evidence="15">DAG 2021-001</strain>
        <tissue evidence="15">Whole body minus gut</tissue>
    </source>
</reference>
<evidence type="ECO:0000256" key="3">
    <source>
        <dbReference type="ARBA" id="ARBA00022490"/>
    </source>
</evidence>
<dbReference type="FunFam" id="2.70.160.11:FF:000001">
    <property type="entry name" value="Blast:Protein arginine N-methyltransferase 1"/>
    <property type="match status" value="1"/>
</dbReference>
<evidence type="ECO:0000313" key="16">
    <source>
        <dbReference type="Proteomes" id="UP001378592"/>
    </source>
</evidence>
<dbReference type="EC" id="2.1.1.319" evidence="2"/>
<dbReference type="InterPro" id="IPR025799">
    <property type="entry name" value="Arg_MeTrfase"/>
</dbReference>
<dbReference type="InterPro" id="IPR041698">
    <property type="entry name" value="Methyltransf_25"/>
</dbReference>
<evidence type="ECO:0000256" key="9">
    <source>
        <dbReference type="ARBA" id="ARBA00022833"/>
    </source>
</evidence>
<keyword evidence="6 12" id="KW-0949">S-adenosyl-L-methionine</keyword>
<dbReference type="GO" id="GO:0035242">
    <property type="term" value="F:protein-arginine omega-N asymmetric methyltransferase activity"/>
    <property type="evidence" value="ECO:0007669"/>
    <property type="project" value="UniProtKB-EC"/>
</dbReference>
<evidence type="ECO:0000313" key="15">
    <source>
        <dbReference type="EMBL" id="KAK7874443.1"/>
    </source>
</evidence>
<feature type="domain" description="C2H2-type" evidence="14">
    <location>
        <begin position="42"/>
        <end position="63"/>
    </location>
</feature>
<evidence type="ECO:0000259" key="14">
    <source>
        <dbReference type="PROSITE" id="PS00028"/>
    </source>
</evidence>
<keyword evidence="5 12" id="KW-0808">Transferase</keyword>
<evidence type="ECO:0000256" key="8">
    <source>
        <dbReference type="ARBA" id="ARBA00022771"/>
    </source>
</evidence>
<dbReference type="GO" id="GO:0008270">
    <property type="term" value="F:zinc ion binding"/>
    <property type="evidence" value="ECO:0007669"/>
    <property type="project" value="UniProtKB-KW"/>
</dbReference>
<keyword evidence="8" id="KW-0863">Zinc-finger</keyword>
<dbReference type="Gene3D" id="3.40.50.150">
    <property type="entry name" value="Vaccinia Virus protein VP39"/>
    <property type="match status" value="1"/>
</dbReference>
<dbReference type="EMBL" id="JAZDUA010000002">
    <property type="protein sequence ID" value="KAK7874443.1"/>
    <property type="molecule type" value="Genomic_DNA"/>
</dbReference>
<dbReference type="Pfam" id="PF22528">
    <property type="entry name" value="PRMT_C"/>
    <property type="match status" value="1"/>
</dbReference>
<dbReference type="CDD" id="cd02440">
    <property type="entry name" value="AdoMet_MTases"/>
    <property type="match status" value="1"/>
</dbReference>
<dbReference type="AlphaFoldDB" id="A0AAN9WWN3"/>
<dbReference type="GO" id="GO:0032259">
    <property type="term" value="P:methylation"/>
    <property type="evidence" value="ECO:0007669"/>
    <property type="project" value="UniProtKB-KW"/>
</dbReference>
<evidence type="ECO:0000256" key="4">
    <source>
        <dbReference type="ARBA" id="ARBA00022603"/>
    </source>
</evidence>
<dbReference type="InterPro" id="IPR013087">
    <property type="entry name" value="Znf_C2H2_type"/>
</dbReference>
<evidence type="ECO:0000256" key="2">
    <source>
        <dbReference type="ARBA" id="ARBA00011925"/>
    </source>
</evidence>
<proteinExistence type="predicted"/>
<dbReference type="Proteomes" id="UP001378592">
    <property type="component" value="Unassembled WGS sequence"/>
</dbReference>
<dbReference type="GO" id="GO:0005634">
    <property type="term" value="C:nucleus"/>
    <property type="evidence" value="ECO:0007669"/>
    <property type="project" value="TreeGrafter"/>
</dbReference>
<evidence type="ECO:0000256" key="13">
    <source>
        <dbReference type="SAM" id="Coils"/>
    </source>
</evidence>
<evidence type="ECO:0000256" key="6">
    <source>
        <dbReference type="ARBA" id="ARBA00022691"/>
    </source>
</evidence>
<comment type="caution">
    <text evidence="15">The sequence shown here is derived from an EMBL/GenBank/DDBJ whole genome shotgun (WGS) entry which is preliminary data.</text>
</comment>
<keyword evidence="16" id="KW-1185">Reference proteome</keyword>
<comment type="subcellular location">
    <subcellularLocation>
        <location evidence="1">Cytoplasm</location>
        <location evidence="1">Cytosol</location>
    </subcellularLocation>
</comment>
<dbReference type="PROSITE" id="PS51678">
    <property type="entry name" value="SAM_MT_PRMT"/>
    <property type="match status" value="1"/>
</dbReference>
<keyword evidence="3" id="KW-0963">Cytoplasm</keyword>
<dbReference type="Pfam" id="PF13649">
    <property type="entry name" value="Methyltransf_25"/>
    <property type="match status" value="1"/>
</dbReference>
<dbReference type="GO" id="GO:0005829">
    <property type="term" value="C:cytosol"/>
    <property type="evidence" value="ECO:0007669"/>
    <property type="project" value="UniProtKB-SubCell"/>
</dbReference>
<dbReference type="SUPFAM" id="SSF53335">
    <property type="entry name" value="S-adenosyl-L-methionine-dependent methyltransferases"/>
    <property type="match status" value="1"/>
</dbReference>
<evidence type="ECO:0000256" key="7">
    <source>
        <dbReference type="ARBA" id="ARBA00022723"/>
    </source>
</evidence>
<comment type="catalytic activity">
    <reaction evidence="10">
        <text>L-arginyl-[protein] + 2 S-adenosyl-L-methionine = N(omega),N(omega)-dimethyl-L-arginyl-[protein] + 2 S-adenosyl-L-homocysteine + 2 H(+)</text>
        <dbReference type="Rhea" id="RHEA:48096"/>
        <dbReference type="Rhea" id="RHEA-COMP:10532"/>
        <dbReference type="Rhea" id="RHEA-COMP:11991"/>
        <dbReference type="ChEBI" id="CHEBI:15378"/>
        <dbReference type="ChEBI" id="CHEBI:29965"/>
        <dbReference type="ChEBI" id="CHEBI:57856"/>
        <dbReference type="ChEBI" id="CHEBI:59789"/>
        <dbReference type="ChEBI" id="CHEBI:61897"/>
        <dbReference type="EC" id="2.1.1.319"/>
    </reaction>
    <physiologicalReaction direction="left-to-right" evidence="10">
        <dbReference type="Rhea" id="RHEA:48097"/>
    </physiologicalReaction>
</comment>
<dbReference type="FunFam" id="3.40.50.150:FF:000003">
    <property type="entry name" value="Blast:Protein arginine N-methyltransferase 1"/>
    <property type="match status" value="1"/>
</dbReference>
<protein>
    <recommendedName>
        <fullName evidence="2">type I protein arginine methyltransferase</fullName>
        <ecNumber evidence="2">2.1.1.319</ecNumber>
    </recommendedName>
</protein>
<feature type="coiled-coil region" evidence="13">
    <location>
        <begin position="159"/>
        <end position="186"/>
    </location>
</feature>
<dbReference type="GO" id="GO:0042054">
    <property type="term" value="F:histone methyltransferase activity"/>
    <property type="evidence" value="ECO:0007669"/>
    <property type="project" value="TreeGrafter"/>
</dbReference>
<keyword evidence="9" id="KW-0862">Zinc</keyword>
<evidence type="ECO:0000256" key="1">
    <source>
        <dbReference type="ARBA" id="ARBA00004514"/>
    </source>
</evidence>
<keyword evidence="4 12" id="KW-0489">Methyltransferase</keyword>
<dbReference type="SUPFAM" id="SSF57667">
    <property type="entry name" value="beta-beta-alpha zinc fingers"/>
    <property type="match status" value="1"/>
</dbReference>
<sequence>MAAHGDIPDLCPNECDIGEDEDDDESLDWNEVETADEQISTCLFCEKTFLKIQEAIEHCKKEHAFDLVILKNRFDMDCYSFIKLINYIRKHHPESSFIMSAKECIWEKEEYMKPIQDDDPWLMHDYEDLDDSSFAQKSGNGFHVANAENGCVTLSEQHFAELQRTIQKLSLEVQEKDALMQNMLEDMERMRQVTQNLMKIGTGEELSISQPKCVGNRSLAEDEGYFSTYAHFSIHHEMLSDVVRTTSYKKALMDNAETLKGKTILDLGCGTGILSMFAASTEAASVIGIDQSDIIYHAMEIVRENNLSDKITLVKGRLEDTVLPLNQVDVVVSEWMGYFLLFEAMLDSVIYARDHHMIKGGLLLPNRCSISLVGLADTVRHKELIGFWTDVYGYRMSCLQREVVREPTVEVVPQHMLVTTASVLTQIDLYTCTVGNLDFTSEFSLQVMRDESLTALVGYFDVFFDLPQTVHFSTGPHAAPTHWKQTVFFLDEPIFVKQGDTVTGKLICQRHQTEVRSLIITILLADKKYRYIMS</sequence>
<dbReference type="PROSITE" id="PS00028">
    <property type="entry name" value="ZINC_FINGER_C2H2_1"/>
    <property type="match status" value="1"/>
</dbReference>
<dbReference type="PANTHER" id="PTHR11006:SF53">
    <property type="entry name" value="PROTEIN ARGININE N-METHYLTRANSFERASE 3"/>
    <property type="match status" value="1"/>
</dbReference>
<dbReference type="InterPro" id="IPR049482">
    <property type="entry name" value="ANM3-like_C2H2_Zf"/>
</dbReference>
<keyword evidence="7" id="KW-0479">Metal-binding</keyword>
<dbReference type="Gene3D" id="2.70.160.11">
    <property type="entry name" value="Hnrnp arginine n-methyltransferase1"/>
    <property type="match status" value="1"/>
</dbReference>
<dbReference type="InterPro" id="IPR036236">
    <property type="entry name" value="Znf_C2H2_sf"/>
</dbReference>
<evidence type="ECO:0000256" key="12">
    <source>
        <dbReference type="PROSITE-ProRule" id="PRU01015"/>
    </source>
</evidence>
<comment type="catalytic activity">
    <reaction evidence="11">
        <text>L-arginyl-[protein] + S-adenosyl-L-methionine = N(omega)-methyl-L-arginyl-[protein] + S-adenosyl-L-homocysteine + H(+)</text>
        <dbReference type="Rhea" id="RHEA:48100"/>
        <dbReference type="Rhea" id="RHEA-COMP:10532"/>
        <dbReference type="Rhea" id="RHEA-COMP:11990"/>
        <dbReference type="ChEBI" id="CHEBI:15378"/>
        <dbReference type="ChEBI" id="CHEBI:29965"/>
        <dbReference type="ChEBI" id="CHEBI:57856"/>
        <dbReference type="ChEBI" id="CHEBI:59789"/>
        <dbReference type="ChEBI" id="CHEBI:65280"/>
    </reaction>
    <physiologicalReaction direction="left-to-right" evidence="11">
        <dbReference type="Rhea" id="RHEA:48101"/>
    </physiologicalReaction>
</comment>
<evidence type="ECO:0000256" key="10">
    <source>
        <dbReference type="ARBA" id="ARBA00047384"/>
    </source>
</evidence>
<gene>
    <name evidence="15" type="ORF">R5R35_001537</name>
</gene>
<dbReference type="InterPro" id="IPR029063">
    <property type="entry name" value="SAM-dependent_MTases_sf"/>
</dbReference>
<keyword evidence="13" id="KW-0175">Coiled coil</keyword>